<gene>
    <name evidence="6" type="ORF">CMV30_11730</name>
</gene>
<dbReference type="InterPro" id="IPR050204">
    <property type="entry name" value="AraC_XylS_family_regulators"/>
</dbReference>
<dbReference type="InterPro" id="IPR009057">
    <property type="entry name" value="Homeodomain-like_sf"/>
</dbReference>
<dbReference type="Gene3D" id="1.10.10.60">
    <property type="entry name" value="Homeodomain-like"/>
    <property type="match status" value="1"/>
</dbReference>
<dbReference type="GO" id="GO:0043565">
    <property type="term" value="F:sequence-specific DNA binding"/>
    <property type="evidence" value="ECO:0007669"/>
    <property type="project" value="InterPro"/>
</dbReference>
<protein>
    <submittedName>
        <fullName evidence="6">AraC family transcriptional regulator</fullName>
    </submittedName>
</protein>
<evidence type="ECO:0000313" key="7">
    <source>
        <dbReference type="Proteomes" id="UP000217265"/>
    </source>
</evidence>
<sequence>MKKPASGRRSQQVVGPGLLSGQVSGSRYFFLNLSGGKQGGGLAFGGREQCNPDYRIDRASFAYALVEFVAEGAGWVRIGGGKKTEIGPGSVVVCRGTTALEMAAAAERPMVKYFLCLAGEAEVKRLAKAGLGADRVTALSAHGEVRSVLDDLVREGQRPGRRAAEICGVLFELLLLKLSEVAPRAGDAAEGETARENFLRCKALFDEQAERLMTLEQAAVEAQLDVSSVCRLFRRFQGISPYQYLLRRKMNLAAEFLVDGRGLVKEAAQRVGFADPYHFSRCFKAVHGVAPSGLQRRG</sequence>
<dbReference type="AlphaFoldDB" id="A0A290Q7E1"/>
<dbReference type="KEGG" id="vbh:CMV30_11730"/>
<dbReference type="SMART" id="SM00342">
    <property type="entry name" value="HTH_ARAC"/>
    <property type="match status" value="1"/>
</dbReference>
<keyword evidence="3" id="KW-0010">Activator</keyword>
<evidence type="ECO:0000313" key="6">
    <source>
        <dbReference type="EMBL" id="ATC64569.1"/>
    </source>
</evidence>
<accession>A0A290Q7E1</accession>
<evidence type="ECO:0000256" key="2">
    <source>
        <dbReference type="ARBA" id="ARBA00023125"/>
    </source>
</evidence>
<dbReference type="OrthoDB" id="9813413at2"/>
<name>A0A290Q7E1_9BACT</name>
<dbReference type="PROSITE" id="PS01124">
    <property type="entry name" value="HTH_ARAC_FAMILY_2"/>
    <property type="match status" value="1"/>
</dbReference>
<dbReference type="InterPro" id="IPR018062">
    <property type="entry name" value="HTH_AraC-typ_CS"/>
</dbReference>
<dbReference type="Proteomes" id="UP000217265">
    <property type="component" value="Chromosome"/>
</dbReference>
<dbReference type="EMBL" id="CP023344">
    <property type="protein sequence ID" value="ATC64569.1"/>
    <property type="molecule type" value="Genomic_DNA"/>
</dbReference>
<proteinExistence type="predicted"/>
<dbReference type="PANTHER" id="PTHR46796:SF7">
    <property type="entry name" value="ARAC FAMILY TRANSCRIPTIONAL REGULATOR"/>
    <property type="match status" value="1"/>
</dbReference>
<dbReference type="InterPro" id="IPR037923">
    <property type="entry name" value="HTH-like"/>
</dbReference>
<evidence type="ECO:0000256" key="4">
    <source>
        <dbReference type="ARBA" id="ARBA00023163"/>
    </source>
</evidence>
<evidence type="ECO:0000256" key="3">
    <source>
        <dbReference type="ARBA" id="ARBA00023159"/>
    </source>
</evidence>
<keyword evidence="2" id="KW-0238">DNA-binding</keyword>
<dbReference type="InterPro" id="IPR018060">
    <property type="entry name" value="HTH_AraC"/>
</dbReference>
<dbReference type="SUPFAM" id="SSF46689">
    <property type="entry name" value="Homeodomain-like"/>
    <property type="match status" value="1"/>
</dbReference>
<evidence type="ECO:0000259" key="5">
    <source>
        <dbReference type="PROSITE" id="PS01124"/>
    </source>
</evidence>
<keyword evidence="7" id="KW-1185">Reference proteome</keyword>
<feature type="domain" description="HTH araC/xylS-type" evidence="5">
    <location>
        <begin position="199"/>
        <end position="297"/>
    </location>
</feature>
<dbReference type="GO" id="GO:0003700">
    <property type="term" value="F:DNA-binding transcription factor activity"/>
    <property type="evidence" value="ECO:0007669"/>
    <property type="project" value="InterPro"/>
</dbReference>
<reference evidence="6 7" key="1">
    <citation type="submission" date="2017-09" db="EMBL/GenBank/DDBJ databases">
        <title>Complete genome sequence of Verrucomicrobial strain HZ-65, isolated from freshwater.</title>
        <authorList>
            <person name="Choi A."/>
        </authorList>
    </citation>
    <scope>NUCLEOTIDE SEQUENCE [LARGE SCALE GENOMIC DNA]</scope>
    <source>
        <strain evidence="6 7">HZ-65</strain>
    </source>
</reference>
<dbReference type="PROSITE" id="PS00041">
    <property type="entry name" value="HTH_ARAC_FAMILY_1"/>
    <property type="match status" value="1"/>
</dbReference>
<organism evidence="6 7">
    <name type="scientific">Nibricoccus aquaticus</name>
    <dbReference type="NCBI Taxonomy" id="2576891"/>
    <lineage>
        <taxon>Bacteria</taxon>
        <taxon>Pseudomonadati</taxon>
        <taxon>Verrucomicrobiota</taxon>
        <taxon>Opitutia</taxon>
        <taxon>Opitutales</taxon>
        <taxon>Opitutaceae</taxon>
        <taxon>Nibricoccus</taxon>
    </lineage>
</organism>
<dbReference type="RefSeq" id="WP_096056200.1">
    <property type="nucleotide sequence ID" value="NZ_CP023344.1"/>
</dbReference>
<dbReference type="PANTHER" id="PTHR46796">
    <property type="entry name" value="HTH-TYPE TRANSCRIPTIONAL ACTIVATOR RHAS-RELATED"/>
    <property type="match status" value="1"/>
</dbReference>
<keyword evidence="4" id="KW-0804">Transcription</keyword>
<evidence type="ECO:0000256" key="1">
    <source>
        <dbReference type="ARBA" id="ARBA00023015"/>
    </source>
</evidence>
<keyword evidence="1" id="KW-0805">Transcription regulation</keyword>
<dbReference type="SUPFAM" id="SSF51215">
    <property type="entry name" value="Regulatory protein AraC"/>
    <property type="match status" value="1"/>
</dbReference>
<dbReference type="Pfam" id="PF12833">
    <property type="entry name" value="HTH_18"/>
    <property type="match status" value="1"/>
</dbReference>